<evidence type="ECO:0000256" key="5">
    <source>
        <dbReference type="ARBA" id="ARBA00022553"/>
    </source>
</evidence>
<dbReference type="EMBL" id="LNNH01000012">
    <property type="protein sequence ID" value="KWW21272.1"/>
    <property type="molecule type" value="Genomic_DNA"/>
</dbReference>
<dbReference type="PROSITE" id="PS50109">
    <property type="entry name" value="HIS_KIN"/>
    <property type="match status" value="1"/>
</dbReference>
<keyword evidence="12" id="KW-0902">Two-component regulatory system</keyword>
<evidence type="ECO:0000256" key="8">
    <source>
        <dbReference type="ARBA" id="ARBA00022741"/>
    </source>
</evidence>
<dbReference type="InterPro" id="IPR036890">
    <property type="entry name" value="HATPase_C_sf"/>
</dbReference>
<dbReference type="Gene3D" id="1.10.287.130">
    <property type="match status" value="1"/>
</dbReference>
<dbReference type="SUPFAM" id="SSF158472">
    <property type="entry name" value="HAMP domain-like"/>
    <property type="match status" value="1"/>
</dbReference>
<evidence type="ECO:0000259" key="16">
    <source>
        <dbReference type="PROSITE" id="PS50109"/>
    </source>
</evidence>
<organism evidence="18 19">
    <name type="scientific">Peribacillus simplex</name>
    <dbReference type="NCBI Taxonomy" id="1478"/>
    <lineage>
        <taxon>Bacteria</taxon>
        <taxon>Bacillati</taxon>
        <taxon>Bacillota</taxon>
        <taxon>Bacilli</taxon>
        <taxon>Bacillales</taxon>
        <taxon>Bacillaceae</taxon>
        <taxon>Peribacillus</taxon>
    </lineage>
</organism>
<evidence type="ECO:0000313" key="19">
    <source>
        <dbReference type="Proteomes" id="UP000064189"/>
    </source>
</evidence>
<dbReference type="Gene3D" id="3.30.565.10">
    <property type="entry name" value="Histidine kinase-like ATPase, C-terminal domain"/>
    <property type="match status" value="1"/>
</dbReference>
<keyword evidence="13 15" id="KW-0472">Membrane</keyword>
<keyword evidence="14" id="KW-0175">Coiled coil</keyword>
<feature type="domain" description="HAMP" evidence="17">
    <location>
        <begin position="187"/>
        <end position="238"/>
    </location>
</feature>
<dbReference type="SUPFAM" id="SSF47384">
    <property type="entry name" value="Homodimeric domain of signal transducing histidine kinase"/>
    <property type="match status" value="1"/>
</dbReference>
<evidence type="ECO:0000256" key="7">
    <source>
        <dbReference type="ARBA" id="ARBA00022692"/>
    </source>
</evidence>
<gene>
    <name evidence="18" type="ORF">AS888_16900</name>
</gene>
<keyword evidence="4" id="KW-1003">Cell membrane</keyword>
<reference evidence="18 19" key="1">
    <citation type="submission" date="2015-11" db="EMBL/GenBank/DDBJ databases">
        <title>Genome Sequence of Bacillus simplex strain VanAntwerpen2.</title>
        <authorList>
            <person name="Couger M.B."/>
        </authorList>
    </citation>
    <scope>NUCLEOTIDE SEQUENCE [LARGE SCALE GENOMIC DNA]</scope>
    <source>
        <strain evidence="18 19">VanAntwerpen02</strain>
    </source>
</reference>
<keyword evidence="11 15" id="KW-1133">Transmembrane helix</keyword>
<keyword evidence="5" id="KW-0597">Phosphoprotein</keyword>
<dbReference type="GO" id="GO:0005886">
    <property type="term" value="C:plasma membrane"/>
    <property type="evidence" value="ECO:0007669"/>
    <property type="project" value="UniProtKB-SubCell"/>
</dbReference>
<dbReference type="SUPFAM" id="SSF55874">
    <property type="entry name" value="ATPase domain of HSP90 chaperone/DNA topoisomerase II/histidine kinase"/>
    <property type="match status" value="1"/>
</dbReference>
<dbReference type="CDD" id="cd06225">
    <property type="entry name" value="HAMP"/>
    <property type="match status" value="1"/>
</dbReference>
<name>A0A120GQF9_9BACI</name>
<keyword evidence="7 15" id="KW-0812">Transmembrane</keyword>
<feature type="transmembrane region" description="Helical" evidence="15">
    <location>
        <begin position="166"/>
        <end position="185"/>
    </location>
</feature>
<evidence type="ECO:0000256" key="1">
    <source>
        <dbReference type="ARBA" id="ARBA00000085"/>
    </source>
</evidence>
<dbReference type="Proteomes" id="UP000064189">
    <property type="component" value="Unassembled WGS sequence"/>
</dbReference>
<evidence type="ECO:0000256" key="10">
    <source>
        <dbReference type="ARBA" id="ARBA00022840"/>
    </source>
</evidence>
<protein>
    <recommendedName>
        <fullName evidence="3">histidine kinase</fullName>
        <ecNumber evidence="3">2.7.13.3</ecNumber>
    </recommendedName>
</protein>
<keyword evidence="19" id="KW-1185">Reference proteome</keyword>
<evidence type="ECO:0000256" key="6">
    <source>
        <dbReference type="ARBA" id="ARBA00022679"/>
    </source>
</evidence>
<evidence type="ECO:0000256" key="4">
    <source>
        <dbReference type="ARBA" id="ARBA00022475"/>
    </source>
</evidence>
<comment type="caution">
    <text evidence="18">The sequence shown here is derived from an EMBL/GenBank/DDBJ whole genome shotgun (WGS) entry which is preliminary data.</text>
</comment>
<dbReference type="GO" id="GO:0000155">
    <property type="term" value="F:phosphorelay sensor kinase activity"/>
    <property type="evidence" value="ECO:0007669"/>
    <property type="project" value="InterPro"/>
</dbReference>
<comment type="catalytic activity">
    <reaction evidence="1">
        <text>ATP + protein L-histidine = ADP + protein N-phospho-L-histidine.</text>
        <dbReference type="EC" id="2.7.13.3"/>
    </reaction>
</comment>
<feature type="domain" description="Histidine kinase" evidence="16">
    <location>
        <begin position="253"/>
        <end position="438"/>
    </location>
</feature>
<feature type="transmembrane region" description="Helical" evidence="15">
    <location>
        <begin position="12"/>
        <end position="33"/>
    </location>
</feature>
<dbReference type="SMART" id="SM00387">
    <property type="entry name" value="HATPase_c"/>
    <property type="match status" value="1"/>
</dbReference>
<dbReference type="InterPro" id="IPR036097">
    <property type="entry name" value="HisK_dim/P_sf"/>
</dbReference>
<feature type="coiled-coil region" evidence="14">
    <location>
        <begin position="226"/>
        <end position="253"/>
    </location>
</feature>
<proteinExistence type="predicted"/>
<dbReference type="InterPro" id="IPR005467">
    <property type="entry name" value="His_kinase_dom"/>
</dbReference>
<dbReference type="Pfam" id="PF00512">
    <property type="entry name" value="HisKA"/>
    <property type="match status" value="1"/>
</dbReference>
<evidence type="ECO:0000256" key="3">
    <source>
        <dbReference type="ARBA" id="ARBA00012438"/>
    </source>
</evidence>
<evidence type="ECO:0000256" key="12">
    <source>
        <dbReference type="ARBA" id="ARBA00023012"/>
    </source>
</evidence>
<evidence type="ECO:0000256" key="2">
    <source>
        <dbReference type="ARBA" id="ARBA00004651"/>
    </source>
</evidence>
<sequence>MIKSNKISIKLLSMVSIIMVIVFGASYLLNNYFLSDYYLYKMKQKLTSTYDEINEMSISEIREMKSSTENINNVTIVVIENKGNIDDLNERMQFSLYKEKIPLNKFWMSEDTLKKVSEGIPVKQLYNQGKIKSSLLTLLYEQEGHLVLIGAVIVHNSDAMKIINQLYFYSIAFGTIITLLLVAYYSKKIITPLEKLKSVAKDIANLDFKQVHIKSGDEIEDLSHIINDMSCRLKNAHLQLEQKNQNLNSLVSNISHEVKTPLSLIQAYTVGIKDGLDDGTYTNVILEQVKNTSDMVDHLILLAKVQALDISTETFDLRAFLQQLIVHYKILLSNKGMEVREDLASAGNCMVKADKSQMDIVFKNLIANAIKYGEEAFIFITLNNEPDGSLKFEIINKTTIVKKEHLQNIWNSFYVIEESRNKEISGTGLGLAIVANILAKNDVRYEATLKGENIHFTIWFETQ</sequence>
<dbReference type="SMART" id="SM00388">
    <property type="entry name" value="HisKA"/>
    <property type="match status" value="1"/>
</dbReference>
<accession>A0A120GQF9</accession>
<dbReference type="AlphaFoldDB" id="A0A120GQF9"/>
<dbReference type="RefSeq" id="WP_061141623.1">
    <property type="nucleotide sequence ID" value="NZ_LNNH01000012.1"/>
</dbReference>
<dbReference type="Gene3D" id="6.10.340.10">
    <property type="match status" value="1"/>
</dbReference>
<evidence type="ECO:0000256" key="15">
    <source>
        <dbReference type="SAM" id="Phobius"/>
    </source>
</evidence>
<dbReference type="PANTHER" id="PTHR45528">
    <property type="entry name" value="SENSOR HISTIDINE KINASE CPXA"/>
    <property type="match status" value="1"/>
</dbReference>
<dbReference type="PROSITE" id="PS50885">
    <property type="entry name" value="HAMP"/>
    <property type="match status" value="1"/>
</dbReference>
<dbReference type="Pfam" id="PF02518">
    <property type="entry name" value="HATPase_c"/>
    <property type="match status" value="1"/>
</dbReference>
<dbReference type="PANTHER" id="PTHR45528:SF1">
    <property type="entry name" value="SENSOR HISTIDINE KINASE CPXA"/>
    <property type="match status" value="1"/>
</dbReference>
<evidence type="ECO:0000256" key="14">
    <source>
        <dbReference type="SAM" id="Coils"/>
    </source>
</evidence>
<dbReference type="InterPro" id="IPR050398">
    <property type="entry name" value="HssS/ArlS-like"/>
</dbReference>
<dbReference type="InterPro" id="IPR003661">
    <property type="entry name" value="HisK_dim/P_dom"/>
</dbReference>
<comment type="subcellular location">
    <subcellularLocation>
        <location evidence="2">Cell membrane</location>
        <topology evidence="2">Multi-pass membrane protein</topology>
    </subcellularLocation>
</comment>
<keyword evidence="6" id="KW-0808">Transferase</keyword>
<keyword evidence="8" id="KW-0547">Nucleotide-binding</keyword>
<dbReference type="InterPro" id="IPR003594">
    <property type="entry name" value="HATPase_dom"/>
</dbReference>
<evidence type="ECO:0000256" key="9">
    <source>
        <dbReference type="ARBA" id="ARBA00022777"/>
    </source>
</evidence>
<dbReference type="InterPro" id="IPR003660">
    <property type="entry name" value="HAMP_dom"/>
</dbReference>
<dbReference type="CDD" id="cd00082">
    <property type="entry name" value="HisKA"/>
    <property type="match status" value="1"/>
</dbReference>
<evidence type="ECO:0000313" key="18">
    <source>
        <dbReference type="EMBL" id="KWW21272.1"/>
    </source>
</evidence>
<evidence type="ECO:0000256" key="13">
    <source>
        <dbReference type="ARBA" id="ARBA00023136"/>
    </source>
</evidence>
<dbReference type="Pfam" id="PF00672">
    <property type="entry name" value="HAMP"/>
    <property type="match status" value="1"/>
</dbReference>
<keyword evidence="9" id="KW-0418">Kinase</keyword>
<keyword evidence="10" id="KW-0067">ATP-binding</keyword>
<dbReference type="EC" id="2.7.13.3" evidence="3"/>
<dbReference type="GO" id="GO:0005524">
    <property type="term" value="F:ATP binding"/>
    <property type="evidence" value="ECO:0007669"/>
    <property type="project" value="UniProtKB-KW"/>
</dbReference>
<evidence type="ECO:0000259" key="17">
    <source>
        <dbReference type="PROSITE" id="PS50885"/>
    </source>
</evidence>
<evidence type="ECO:0000256" key="11">
    <source>
        <dbReference type="ARBA" id="ARBA00022989"/>
    </source>
</evidence>